<dbReference type="Proteomes" id="UP000142290">
    <property type="component" value="Segment"/>
</dbReference>
<dbReference type="EMBL" id="DQ441420">
    <property type="protein sequence ID" value="ABG56127.1"/>
    <property type="molecule type" value="Genomic_DNA"/>
</dbReference>
<dbReference type="Proteomes" id="UP000140295">
    <property type="component" value="Segment"/>
</dbReference>
<dbReference type="EMBL" id="DQ437590">
    <property type="protein sequence ID" value="ABG45391.1"/>
    <property type="molecule type" value="Genomic_DNA"/>
</dbReference>
<dbReference type="EMBL" id="DQ441417">
    <property type="protein sequence ID" value="ABF23162.1"/>
    <property type="molecule type" value="Genomic_DNA"/>
</dbReference>
<dbReference type="EMBL" id="DQ441439">
    <property type="protein sequence ID" value="ABG56219.1"/>
    <property type="molecule type" value="Genomic_DNA"/>
</dbReference>
<evidence type="ECO:0000313" key="22">
    <source>
        <dbReference type="EMBL" id="ABG43769.1"/>
    </source>
</evidence>
<evidence type="ECO:0000313" key="48">
    <source>
        <dbReference type="Proteomes" id="UP000006909"/>
    </source>
</evidence>
<dbReference type="Proteomes" id="UP000098436">
    <property type="component" value="Segment"/>
</dbReference>
<dbReference type="EMBL" id="DQ441442">
    <property type="protein sequence ID" value="ABG57294.1"/>
    <property type="molecule type" value="Genomic_DNA"/>
</dbReference>
<dbReference type="Proteomes" id="UP000141018">
    <property type="component" value="Segment"/>
</dbReference>
<dbReference type="Proteomes" id="UP000170050">
    <property type="component" value="Segment"/>
</dbReference>
<dbReference type="Proteomes" id="UP000117241">
    <property type="component" value="Segment"/>
</dbReference>
<evidence type="ECO:0000313" key="6">
    <source>
        <dbReference type="EMBL" id="ABF25167.1"/>
    </source>
</evidence>
<dbReference type="EMBL" id="DQ441445">
    <property type="protein sequence ID" value="ABG56224.1"/>
    <property type="molecule type" value="Genomic_DNA"/>
</dbReference>
<dbReference type="Proteomes" id="UP000008171">
    <property type="component" value="Segment"/>
</dbReference>
<dbReference type="Proteomes" id="UP000127036">
    <property type="component" value="Segment"/>
</dbReference>
<dbReference type="Proteomes" id="UP000134328">
    <property type="component" value="Genome"/>
</dbReference>
<evidence type="ECO:0000313" key="13">
    <source>
        <dbReference type="EMBL" id="ABF27183.1"/>
    </source>
</evidence>
<evidence type="ECO:0000313" key="43">
    <source>
        <dbReference type="EMBL" id="ABG56224.1"/>
    </source>
</evidence>
<evidence type="ECO:0000313" key="19">
    <source>
        <dbReference type="EMBL" id="ABF29387.1"/>
    </source>
</evidence>
<dbReference type="EMBL" id="DQ441419">
    <property type="protein sequence ID" value="ABF23569.1"/>
    <property type="molecule type" value="Genomic_DNA"/>
</dbReference>
<evidence type="ECO:0000313" key="29">
    <source>
        <dbReference type="EMBL" id="ABG45391.1"/>
    </source>
</evidence>
<dbReference type="Proteomes" id="UP000168855">
    <property type="component" value="Segment"/>
</dbReference>
<dbReference type="EMBL" id="DQ441441">
    <property type="protein sequence ID" value="ABG56220.1"/>
    <property type="molecule type" value="Genomic_DNA"/>
</dbReference>
<dbReference type="Proteomes" id="UP000158123">
    <property type="component" value="Segment"/>
</dbReference>
<accession>Q0N4V2</accession>
<evidence type="ECO:0000313" key="35">
    <source>
        <dbReference type="EMBL" id="ABG56121.1"/>
    </source>
</evidence>
<dbReference type="Proteomes" id="UP000100387">
    <property type="component" value="Segment"/>
</dbReference>
<evidence type="ECO:0000313" key="41">
    <source>
        <dbReference type="EMBL" id="ABG56219.1"/>
    </source>
</evidence>
<dbReference type="EMBL" id="DQ441425">
    <property type="protein sequence ID" value="ABF24763.1"/>
    <property type="molecule type" value="Genomic_DNA"/>
</dbReference>
<dbReference type="Proteomes" id="UP000112452">
    <property type="component" value="Segment"/>
</dbReference>
<evidence type="ECO:0000313" key="31">
    <source>
        <dbReference type="EMBL" id="ABG45796.1"/>
    </source>
</evidence>
<evidence type="ECO:0000313" key="4">
    <source>
        <dbReference type="EMBL" id="ABF24763.1"/>
    </source>
</evidence>
<dbReference type="EMBL" id="DQ437591">
    <property type="protein sequence ID" value="ABG45592.1"/>
    <property type="molecule type" value="Genomic_DNA"/>
</dbReference>
<dbReference type="Proteomes" id="UP000127760">
    <property type="component" value="Segment"/>
</dbReference>
<evidence type="ECO:0000313" key="45">
    <source>
        <dbReference type="EMBL" id="ABG57294.1"/>
    </source>
</evidence>
<organism evidence="19 50">
    <name type="scientific">Variola virus</name>
    <dbReference type="NCBI Taxonomy" id="10255"/>
    <lineage>
        <taxon>Viruses</taxon>
        <taxon>Varidnaviria</taxon>
        <taxon>Bamfordvirae</taxon>
        <taxon>Nucleocytoviricota</taxon>
        <taxon>Pokkesviricetes</taxon>
        <taxon>Chitovirales</taxon>
        <taxon>Poxviridae</taxon>
        <taxon>Chordopoxvirinae</taxon>
        <taxon>Orthopoxvirus</taxon>
        <taxon>Orthopoxvirus variola</taxon>
    </lineage>
</organism>
<reference evidence="47 48" key="1">
    <citation type="journal article" date="2006" name="Science">
        <title>Genome sequence diversity and clues to the evolution of variola (smallpox) virus.</title>
        <authorList>
            <person name="Esposito J.J."/>
            <person name="Sammons S.A."/>
            <person name="Frace A.M."/>
            <person name="Osborne J.D."/>
            <person name="Olsen-Rasmussen M."/>
            <person name="Zhang M."/>
            <person name="Govil D."/>
            <person name="Damon I.K."/>
            <person name="Kline R."/>
            <person name="Laker M."/>
            <person name="Li Y."/>
            <person name="Smith G.L."/>
            <person name="Meyer H."/>
            <person name="LeDuc J.W."/>
            <person name="Wohlhueter R.M."/>
        </authorList>
    </citation>
    <scope>NUCLEOTIDE SEQUENCE [LARGE SCALE GENOMIC DNA]</scope>
    <source>
        <strain evidence="20">Afghanistan 1970 Variolator 4</strain>
        <strain evidence="36">Bangladesh 1974</strain>
        <strain evidence="21">Bangladesh 1975 v75-550 Banu</strain>
        <strain evidence="1">Benin</strain>
        <strain evidence="2">Botswana 1972</strain>
        <strain evidence="35">Botswana 1973</strain>
        <strain evidence="3">Brazil 1966</strain>
        <strain evidence="22">China Horn 1948</strain>
        <strain evidence="23">Congo 1970 v70-46 Kinshasa</strain>
        <strain evidence="39">Congo 9 1970</strain>
        <strain evidence="4">Ethiopia 1972</strain>
        <strain evidence="24">Germany 1958 Heidelberg</strain>
        <strain evidence="5">Guinea 1969</strain>
        <strain evidence="6">India 1953</strain>
        <strain evidence="25">India 1964 7124 Vellore</strain>
        <strain evidence="32">India 1964 7125 Vellore</strain>
        <strain evidence="26">Iran 1972 2602 Tabriz</strain>
        <strain evidence="8">Japan 1946</strain>
        <strain evidence="9">Japan 1951</strain>
        <strain evidence="10">Korea 1947</strain>
        <strain evidence="34">Kuwait 1967</strain>
        <strain evidence="27">Nepal 1973 V73-175</strain>
        <strain evidence="11">Niger 1969</strain>
        <strain evidence="28">Pakistan 1969</strain>
        <strain evidence="13">Sierra Leone 1969</strain>
        <strain evidence="29">Somalia 1977</strain>
        <strain evidence="12">South Africa 1965</strain>
        <strain evidence="14">Sudan 1947</strain>
        <strain evidence="30">Sumatra 1970 V70-222</strain>
        <strain evidence="45">Sumatra 1970 V70-228</strain>
        <strain evidence="31">Syria 1972 V72-199</strain>
        <strain evidence="15">Tanzania 1965 kembula</strain>
        <strain evidence="16">United Kingdom 1946 Harvey</strain>
        <strain evidence="43">United Kingdom 1946 Hinden</strain>
        <strain evidence="17">United Kingdom 1947 Higgins</strain>
        <strain evidence="18">United Kingdom 1952 Butler</strain>
        <strain evidence="47">Variola virus (isolate Human/Brazil/v66-39/1966)</strain>
        <strain evidence="48">Variola virus (isolate Human/Japan/Yamada MS-2(A)/1946)</strain>
        <strain evidence="49">Variola virus (isolate Human/South Africa/102/1965)</strain>
        <strain evidence="19">Yugoslavia 1972 V72-164</strain>
    </source>
</reference>
<evidence type="ECO:0000313" key="39">
    <source>
        <dbReference type="EMBL" id="ABG56130.1"/>
    </source>
</evidence>
<dbReference type="EMBL" id="DQ441447">
    <property type="protein sequence ID" value="ABF29185.1"/>
    <property type="molecule type" value="Genomic_DNA"/>
</dbReference>
<evidence type="ECO:0000313" key="15">
    <source>
        <dbReference type="EMBL" id="ABF28379.1"/>
    </source>
</evidence>
<dbReference type="EMBL" id="DQ437588">
    <property type="protein sequence ID" value="ABG44985.1"/>
    <property type="molecule type" value="Genomic_DNA"/>
</dbReference>
<dbReference type="EMBL" id="DQ441423">
    <property type="protein sequence ID" value="ABG56130.1"/>
    <property type="molecule type" value="Genomic_DNA"/>
</dbReference>
<dbReference type="EMBL" id="DQ441448">
    <property type="protein sequence ID" value="ABF29387.1"/>
    <property type="molecule type" value="Genomic_DNA"/>
</dbReference>
<evidence type="ECO:0000313" key="9">
    <source>
        <dbReference type="EMBL" id="ABF25771.1"/>
    </source>
</evidence>
<dbReference type="EMBL" id="DQ441430">
    <property type="protein sequence ID" value="ABF25771.1"/>
    <property type="molecule type" value="Genomic_DNA"/>
</dbReference>
<dbReference type="EMBL" id="DQ437580">
    <property type="protein sequence ID" value="ABG43365.1"/>
    <property type="molecule type" value="Genomic_DNA"/>
</dbReference>
<evidence type="ECO:0000313" key="23">
    <source>
        <dbReference type="EMBL" id="ABG43973.1"/>
    </source>
</evidence>
<dbReference type="EMBL" id="DQ441444">
    <property type="protein sequence ID" value="ABF28581.1"/>
    <property type="molecule type" value="Genomic_DNA"/>
</dbReference>
<evidence type="ECO:0000313" key="5">
    <source>
        <dbReference type="EMBL" id="ABF24965.1"/>
    </source>
</evidence>
<dbReference type="EMBL" id="DQ441429">
    <property type="protein sequence ID" value="ABF25570.1"/>
    <property type="molecule type" value="Genomic_DNA"/>
</dbReference>
<dbReference type="EMBL" id="DQ437589">
    <property type="protein sequence ID" value="ABG45189.1"/>
    <property type="molecule type" value="Genomic_DNA"/>
</dbReference>
<dbReference type="Proteomes" id="UP000158565">
    <property type="component" value="Segment"/>
</dbReference>
<dbReference type="EMBL" id="DQ441434">
    <property type="protein sequence ID" value="ABF26578.1"/>
    <property type="molecule type" value="Genomic_DNA"/>
</dbReference>
<dbReference type="Proteomes" id="UP000166432">
    <property type="component" value="Genome"/>
</dbReference>
<dbReference type="Proteomes" id="UP000117332">
    <property type="component" value="Segment"/>
</dbReference>
<evidence type="ECO:0000313" key="18">
    <source>
        <dbReference type="EMBL" id="ABF29185.1"/>
    </source>
</evidence>
<dbReference type="Proteomes" id="UP000145752">
    <property type="component" value="Segment"/>
</dbReference>
<dbReference type="Proteomes" id="UP000181075">
    <property type="component" value="Segment"/>
</dbReference>
<dbReference type="Proteomes" id="UP000134690">
    <property type="component" value="Segment"/>
</dbReference>
<dbReference type="EMBL" id="DQ437581">
    <property type="protein sequence ID" value="ABG43566.1"/>
    <property type="molecule type" value="Genomic_DNA"/>
</dbReference>
<dbReference type="EMBL" id="DQ441435">
    <property type="protein sequence ID" value="ABG57293.1"/>
    <property type="molecule type" value="Genomic_DNA"/>
</dbReference>
<evidence type="ECO:0000313" key="44">
    <source>
        <dbReference type="EMBL" id="ABG57293.1"/>
    </source>
</evidence>
<evidence type="ECO:0000313" key="32">
    <source>
        <dbReference type="EMBL" id="ABG49364.1"/>
    </source>
</evidence>
<sequence length="37" mass="4569">MFDIFFKWNRHHRLRYAKNPTFLNFVSDIRTVRGSTP</sequence>
<evidence type="ECO:0000313" key="10">
    <source>
        <dbReference type="EMBL" id="ABF26175.1"/>
    </source>
</evidence>
<evidence type="ECO:0000313" key="40">
    <source>
        <dbReference type="EMBL" id="ABG56131.1"/>
    </source>
</evidence>
<evidence type="ECO:0000313" key="26">
    <source>
        <dbReference type="EMBL" id="ABG44784.1"/>
    </source>
</evidence>
<evidence type="ECO:0000313" key="7">
    <source>
        <dbReference type="EMBL" id="ABF25368.1"/>
    </source>
</evidence>
<dbReference type="Proteomes" id="UP000112873">
    <property type="component" value="Segment"/>
</dbReference>
<dbReference type="Proteomes" id="UP000118036">
    <property type="component" value="Segment"/>
</dbReference>
<evidence type="ECO:0000313" key="21">
    <source>
        <dbReference type="EMBL" id="ABG43566.1"/>
    </source>
</evidence>
<dbReference type="Proteomes" id="UP000116035">
    <property type="component" value="Segment"/>
</dbReference>
<dbReference type="Proteomes" id="UP000006909">
    <property type="component" value="Segment"/>
</dbReference>
<dbReference type="Proteomes" id="UP000160505">
    <property type="component" value="Segment"/>
</dbReference>
<dbReference type="EMBL" id="DQ437592">
    <property type="protein sequence ID" value="ABG45796.1"/>
    <property type="molecule type" value="Genomic_DNA"/>
</dbReference>
<evidence type="ECO:0000313" key="2">
    <source>
        <dbReference type="EMBL" id="ABF23162.1"/>
    </source>
</evidence>
<dbReference type="EMBL" id="DQ437582">
    <property type="protein sequence ID" value="ABG43769.1"/>
    <property type="molecule type" value="Genomic_DNA"/>
</dbReference>
<dbReference type="Proteomes" id="UP000126850">
    <property type="component" value="Segment"/>
</dbReference>
<dbReference type="Proteomes" id="UP000136898">
    <property type="component" value="Segment"/>
</dbReference>
<dbReference type="EMBL" id="DQ441418">
    <property type="protein sequence ID" value="ABG56121.1"/>
    <property type="molecule type" value="Genomic_DNA"/>
</dbReference>
<dbReference type="Proteomes" id="UP000136147">
    <property type="component" value="Segment"/>
</dbReference>
<dbReference type="Proteomes" id="UP000113219">
    <property type="component" value="Segment"/>
</dbReference>
<dbReference type="EMBL" id="DQ441440">
    <property type="protein sequence ID" value="ABF27782.1"/>
    <property type="molecule type" value="Genomic_DNA"/>
</dbReference>
<dbReference type="EMBL" id="DQ441421">
    <property type="protein sequence ID" value="ABG56128.1"/>
    <property type="molecule type" value="Genomic_DNA"/>
</dbReference>
<dbReference type="EMBL" id="DQ441424">
    <property type="protein sequence ID" value="ABG56131.1"/>
    <property type="molecule type" value="Genomic_DNA"/>
</dbReference>
<evidence type="ECO:0000313" key="47">
    <source>
        <dbReference type="Proteomes" id="UP000001814"/>
    </source>
</evidence>
<evidence type="ECO:0000313" key="20">
    <source>
        <dbReference type="EMBL" id="ABG43365.1"/>
    </source>
</evidence>
<dbReference type="EMBL" id="DQ441438">
    <property type="protein sequence ID" value="ABG65686.1"/>
    <property type="molecule type" value="Genomic_DNA"/>
</dbReference>
<dbReference type="Proteomes" id="UP000165444">
    <property type="component" value="Segment"/>
</dbReference>
<dbReference type="Proteomes" id="UP000143307">
    <property type="component" value="Segment"/>
</dbReference>
<evidence type="ECO:0000313" key="3">
    <source>
        <dbReference type="EMBL" id="ABF23569.1"/>
    </source>
</evidence>
<evidence type="ECO:0000313" key="30">
    <source>
        <dbReference type="EMBL" id="ABG45592.1"/>
    </source>
</evidence>
<dbReference type="EMBL" id="DQ441443">
    <property type="protein sequence ID" value="ABF28379.1"/>
    <property type="molecule type" value="Genomic_DNA"/>
</dbReference>
<evidence type="ECO:0000313" key="27">
    <source>
        <dbReference type="EMBL" id="ABG44985.1"/>
    </source>
</evidence>
<accession>Q0NCC7</accession>
<gene>
    <name evidence="20" type="ORF">VARV_AFG70_vlt4_203</name>
    <name evidence="1" type="ORF">VARV_BEN68_59_203</name>
    <name evidence="2" type="ORF">VARV_BOT72_143_203</name>
    <name evidence="35" type="ORF">VARV_BOT73_225_203</name>
    <name evidence="3" type="ORF">VARV_BRZ66_39_203</name>
    <name evidence="36" type="ORF">VARV_BSH74_nur_203</name>
    <name evidence="37" type="ORF">VARV_BSH74_shz_203</name>
    <name evidence="38" type="ORF">VARV_BSH74_sol_203</name>
    <name evidence="21" type="ORF">VARV_BSH75_banu_203</name>
    <name evidence="22" type="ORF">VARV_CHN48_horn_203</name>
    <name evidence="39" type="ORF">VARV_CNG70_227_203</name>
    <name evidence="23" type="ORF">VARV_CNG70_46_203</name>
    <name evidence="40" type="ORF">VARV_ETH72_16_203</name>
    <name evidence="4" type="ORF">VARV_ETH72_17_203</name>
    <name evidence="24" type="ORF">VARV_GER58_hdlg_203</name>
    <name evidence="5" type="ORF">VARV_GUI69_005_203</name>
    <name evidence="6" type="ORF">VARV_IND53_mad_203</name>
    <name evidence="7" type="ORF">VARV_IND53_ndel_203</name>
    <name evidence="25" type="ORF">VARV_IND64_vel4_203</name>
    <name evidence="32" type="ORF">VARV_IND64_vel5_203</name>
    <name evidence="26" type="ORF">VARV_IRN72_tbrz_203</name>
    <name evidence="8" type="ORF">VARV_JAP46_yam_203</name>
    <name evidence="9" type="ORF">VARV_JAP51_hrpr_203</name>
    <name evidence="33" type="ORF">VARV_JAP51_stwl_203</name>
    <name evidence="10" type="ORF">VARV_KOR47_lee_203</name>
    <name evidence="34" type="ORF">VARV_KUW67_1629_203</name>
    <name evidence="27" type="ORF">VARV_NEP73_175_203</name>
    <name evidence="11" type="ORF">VARV_NIG69_001_203</name>
    <name evidence="28" type="ORF">VARV_PAK69_lah_203</name>
    <name evidence="44" type="ORF">VARV_SAF65_102_203</name>
    <name evidence="12" type="ORF">VARV_SAF65_103_203</name>
    <name evidence="13" type="ORF">VARV_SLN68_258_203</name>
    <name evidence="46" type="ORF">VARV_SOM77_1252_203</name>
    <name evidence="41" type="ORF">VARV_SOM77_1605_203</name>
    <name evidence="29" type="ORF">VARV_SOM77_ali_203</name>
    <name evidence="14" type="ORF">VARV_SUD47_jub_203</name>
    <name evidence="42" type="ORF">VARV_SUD47_rum_203</name>
    <name evidence="30" type="ORF">VARV_SUM70_222_203</name>
    <name evidence="45" type="ORF">VARV_SUM70_228_203</name>
    <name evidence="31" type="ORF">VARV_SYR72_119_203</name>
    <name evidence="15" type="ORF">VARV_TAN65_kem_203</name>
    <name evidence="16" type="ORF">VARV_UNK44_harv_203</name>
    <name evidence="43" type="ORF">VARV_UNK46_hind_203</name>
    <name evidence="17" type="ORF">VARV_UNK47_hig_203</name>
    <name evidence="18" type="ORF">VARV_UNK52_but_203</name>
    <name evidence="19" type="ORF">VARV_YUG72_164_203</name>
</gene>
<evidence type="ECO:0000313" key="24">
    <source>
        <dbReference type="EMBL" id="ABG44174.1"/>
    </source>
</evidence>
<dbReference type="Proteomes" id="UP000154290">
    <property type="component" value="Segment"/>
</dbReference>
<dbReference type="Proteomes" id="UP000156539">
    <property type="component" value="Segment"/>
</dbReference>
<name>Q0N4V2_VARV</name>
<dbReference type="EMBL" id="DQ441422">
    <property type="protein sequence ID" value="ABG56129.1"/>
    <property type="molecule type" value="Genomic_DNA"/>
</dbReference>
<dbReference type="EMBL" id="DQ437585">
    <property type="protein sequence ID" value="ABG44379.1"/>
    <property type="molecule type" value="Genomic_DNA"/>
</dbReference>
<dbReference type="Proteomes" id="UP000122860">
    <property type="component" value="Segment"/>
</dbReference>
<dbReference type="Proteomes" id="UP000098225">
    <property type="component" value="Segment"/>
</dbReference>
<evidence type="ECO:0000313" key="14">
    <source>
        <dbReference type="EMBL" id="ABF27782.1"/>
    </source>
</evidence>
<dbReference type="Proteomes" id="UP000001814">
    <property type="component" value="Segment"/>
</dbReference>
<protein>
    <submittedName>
        <fullName evidence="19">Ankyrin-like protein</fullName>
    </submittedName>
</protein>
<dbReference type="Proteomes" id="UP000170428">
    <property type="component" value="Segment"/>
</dbReference>
<evidence type="ECO:0000313" key="17">
    <source>
        <dbReference type="EMBL" id="ABF28979.1"/>
    </source>
</evidence>
<evidence type="ECO:0000313" key="36">
    <source>
        <dbReference type="EMBL" id="ABG56127.1"/>
    </source>
</evidence>
<dbReference type="Proteomes" id="UP000120193">
    <property type="component" value="Genome"/>
</dbReference>
<dbReference type="EMBL" id="DQ437587">
    <property type="protein sequence ID" value="ABG44784.1"/>
    <property type="molecule type" value="Genomic_DNA"/>
</dbReference>
<dbReference type="EMBL" id="DQ441437">
    <property type="protein sequence ID" value="ABF27183.1"/>
    <property type="molecule type" value="Genomic_DNA"/>
</dbReference>
<dbReference type="Proteomes" id="UP000130170">
    <property type="component" value="Segment"/>
</dbReference>
<dbReference type="EMBL" id="DQ441427">
    <property type="protein sequence ID" value="ABF25167.1"/>
    <property type="molecule type" value="Genomic_DNA"/>
</dbReference>
<dbReference type="Proteomes" id="UP000181005">
    <property type="component" value="Segment"/>
</dbReference>
<dbReference type="EMBL" id="DQ441446">
    <property type="protein sequence ID" value="ABF28979.1"/>
    <property type="molecule type" value="Genomic_DNA"/>
</dbReference>
<evidence type="ECO:0000313" key="12">
    <source>
        <dbReference type="EMBL" id="ABF26980.1"/>
    </source>
</evidence>
<evidence type="ECO:0000313" key="28">
    <source>
        <dbReference type="EMBL" id="ABG45189.1"/>
    </source>
</evidence>
<proteinExistence type="predicted"/>
<dbReference type="EMBL" id="DQ441426">
    <property type="protein sequence ID" value="ABF24965.1"/>
    <property type="molecule type" value="Genomic_DNA"/>
</dbReference>
<evidence type="ECO:0000313" key="50">
    <source>
        <dbReference type="Proteomes" id="UP000116035"/>
    </source>
</evidence>
<dbReference type="Proteomes" id="UP000133301">
    <property type="component" value="Segment"/>
</dbReference>
<evidence type="ECO:0000313" key="42">
    <source>
        <dbReference type="EMBL" id="ABG56220.1"/>
    </source>
</evidence>
<evidence type="ECO:0000313" key="34">
    <source>
        <dbReference type="EMBL" id="ABG49433.1"/>
    </source>
</evidence>
<dbReference type="EMBL" id="DQ441433">
    <property type="protein sequence ID" value="ABG49433.1"/>
    <property type="molecule type" value="Genomic_DNA"/>
</dbReference>
<dbReference type="EMBL" id="DQ437584">
    <property type="protein sequence ID" value="ABG44174.1"/>
    <property type="molecule type" value="Genomic_DNA"/>
</dbReference>
<dbReference type="EMBL" id="DQ441431">
    <property type="protein sequence ID" value="ABG49432.1"/>
    <property type="molecule type" value="Genomic_DNA"/>
</dbReference>
<evidence type="ECO:0000313" key="46">
    <source>
        <dbReference type="EMBL" id="ABG65686.1"/>
    </source>
</evidence>
<accession>Q0NLK4</accession>
<accession>Q0NFU3</accession>
<evidence type="ECO:0000313" key="8">
    <source>
        <dbReference type="EMBL" id="ABF25570.1"/>
    </source>
</evidence>
<dbReference type="Proteomes" id="UP000129347">
    <property type="component" value="Segment"/>
</dbReference>
<evidence type="ECO:0000313" key="11">
    <source>
        <dbReference type="EMBL" id="ABF26578.1"/>
    </source>
</evidence>
<dbReference type="EMBL" id="DQ441436">
    <property type="protein sequence ID" value="ABF26980.1"/>
    <property type="molecule type" value="Genomic_DNA"/>
</dbReference>
<dbReference type="Proteomes" id="UP000153789">
    <property type="component" value="Segment"/>
</dbReference>
<dbReference type="EMBL" id="DQ441432">
    <property type="protein sequence ID" value="ABF26175.1"/>
    <property type="molecule type" value="Genomic_DNA"/>
</dbReference>
<dbReference type="EMBL" id="DQ437586">
    <property type="protein sequence ID" value="ABG49364.1"/>
    <property type="molecule type" value="Genomic_DNA"/>
</dbReference>
<evidence type="ECO:0000313" key="33">
    <source>
        <dbReference type="EMBL" id="ABG49432.1"/>
    </source>
</evidence>
<dbReference type="EMBL" id="DQ437583">
    <property type="protein sequence ID" value="ABG43973.1"/>
    <property type="molecule type" value="Genomic_DNA"/>
</dbReference>
<evidence type="ECO:0000313" key="25">
    <source>
        <dbReference type="EMBL" id="ABG44379.1"/>
    </source>
</evidence>
<evidence type="ECO:0000313" key="49">
    <source>
        <dbReference type="Proteomes" id="UP000008171"/>
    </source>
</evidence>
<evidence type="ECO:0000313" key="37">
    <source>
        <dbReference type="EMBL" id="ABG56128.1"/>
    </source>
</evidence>
<evidence type="ECO:0000313" key="38">
    <source>
        <dbReference type="EMBL" id="ABG56129.1"/>
    </source>
</evidence>
<dbReference type="Proteomes" id="UP000144412">
    <property type="component" value="Segment"/>
</dbReference>
<dbReference type="Proteomes" id="UP000107112">
    <property type="component" value="Segment"/>
</dbReference>
<evidence type="ECO:0000313" key="1">
    <source>
        <dbReference type="EMBL" id="ABF22959.1"/>
    </source>
</evidence>
<evidence type="ECO:0000313" key="16">
    <source>
        <dbReference type="EMBL" id="ABF28581.1"/>
    </source>
</evidence>
<dbReference type="EMBL" id="DQ441428">
    <property type="protein sequence ID" value="ABF25368.1"/>
    <property type="molecule type" value="Genomic_DNA"/>
</dbReference>
<dbReference type="EMBL" id="DQ441416">
    <property type="protein sequence ID" value="ABF22959.1"/>
    <property type="molecule type" value="Genomic_DNA"/>
</dbReference>
<organismHost>
    <name type="scientific">Homo sapiens</name>
    <name type="common">Human</name>
    <dbReference type="NCBI Taxonomy" id="9606"/>
</organismHost>
<dbReference type="Proteomes" id="UP000105724">
    <property type="component" value="Segment"/>
</dbReference>